<proteinExistence type="predicted"/>
<dbReference type="SMART" id="SM00034">
    <property type="entry name" value="CLECT"/>
    <property type="match status" value="1"/>
</dbReference>
<name>A0A8D3BZN6_SCOMX</name>
<dbReference type="InterPro" id="IPR018378">
    <property type="entry name" value="C-type_lectin_CS"/>
</dbReference>
<dbReference type="SUPFAM" id="SSF56436">
    <property type="entry name" value="C-type lectin-like"/>
    <property type="match status" value="1"/>
</dbReference>
<dbReference type="PROSITE" id="PS00615">
    <property type="entry name" value="C_TYPE_LECTIN_1"/>
    <property type="match status" value="1"/>
</dbReference>
<evidence type="ECO:0000313" key="3">
    <source>
        <dbReference type="Ensembl" id="ENSSMAP00000040494.1"/>
    </source>
</evidence>
<protein>
    <recommendedName>
        <fullName evidence="2">C-type lectin domain-containing protein</fullName>
    </recommendedName>
</protein>
<reference evidence="3" key="2">
    <citation type="submission" date="2025-08" db="UniProtKB">
        <authorList>
            <consortium name="Ensembl"/>
        </authorList>
    </citation>
    <scope>IDENTIFICATION</scope>
</reference>
<dbReference type="InterPro" id="IPR016186">
    <property type="entry name" value="C-type_lectin-like/link_sf"/>
</dbReference>
<dbReference type="Ensembl" id="ENSSMAT00000068123.1">
    <property type="protein sequence ID" value="ENSSMAP00000040494.1"/>
    <property type="gene ID" value="ENSSMAG00000032138.1"/>
</dbReference>
<dbReference type="InterPro" id="IPR001304">
    <property type="entry name" value="C-type_lectin-like"/>
</dbReference>
<dbReference type="PANTHER" id="PTHR22803">
    <property type="entry name" value="MANNOSE, PHOSPHOLIPASE, LECTIN RECEPTOR RELATED"/>
    <property type="match status" value="1"/>
</dbReference>
<evidence type="ECO:0000256" key="1">
    <source>
        <dbReference type="ARBA" id="ARBA00023157"/>
    </source>
</evidence>
<dbReference type="Gene3D" id="3.10.100.10">
    <property type="entry name" value="Mannose-Binding Protein A, subunit A"/>
    <property type="match status" value="1"/>
</dbReference>
<accession>A0A8D3BZN6</accession>
<evidence type="ECO:0000313" key="4">
    <source>
        <dbReference type="Proteomes" id="UP000694558"/>
    </source>
</evidence>
<organism evidence="3 4">
    <name type="scientific">Scophthalmus maximus</name>
    <name type="common">Turbot</name>
    <name type="synonym">Psetta maxima</name>
    <dbReference type="NCBI Taxonomy" id="52904"/>
    <lineage>
        <taxon>Eukaryota</taxon>
        <taxon>Metazoa</taxon>
        <taxon>Chordata</taxon>
        <taxon>Craniata</taxon>
        <taxon>Vertebrata</taxon>
        <taxon>Euteleostomi</taxon>
        <taxon>Actinopterygii</taxon>
        <taxon>Neopterygii</taxon>
        <taxon>Teleostei</taxon>
        <taxon>Neoteleostei</taxon>
        <taxon>Acanthomorphata</taxon>
        <taxon>Carangaria</taxon>
        <taxon>Pleuronectiformes</taxon>
        <taxon>Pleuronectoidei</taxon>
        <taxon>Scophthalmidae</taxon>
        <taxon>Scophthalmus</taxon>
    </lineage>
</organism>
<dbReference type="Proteomes" id="UP000694558">
    <property type="component" value="Chromosome 16"/>
</dbReference>
<dbReference type="PROSITE" id="PS50041">
    <property type="entry name" value="C_TYPE_LECTIN_2"/>
    <property type="match status" value="1"/>
</dbReference>
<keyword evidence="1" id="KW-1015">Disulfide bond</keyword>
<evidence type="ECO:0000259" key="2">
    <source>
        <dbReference type="PROSITE" id="PS50041"/>
    </source>
</evidence>
<sequence>MNQEVLENSYRTSVLLWSNSTPTSSDILRNYFTLCCCVRSYLKCFCNQSFGCLFFSAHCQCQQGWREYETKCYFFSTDVKSWMEANAFCLEHNSNLMSIQDIHERVRPTSKHTHKKIYWMGLNDQVSEGVWEWSDGSPFIEYLFWMPNQPDNWQNEDCGHVVGSSYGQWNDENCNIKRKYICKHVNRKSAH</sequence>
<reference evidence="3" key="1">
    <citation type="submission" date="2023-05" db="EMBL/GenBank/DDBJ databases">
        <title>High-quality long-read genome of Scophthalmus maximus.</title>
        <authorList>
            <person name="Lien S."/>
            <person name="Martinez P."/>
        </authorList>
    </citation>
    <scope>NUCLEOTIDE SEQUENCE [LARGE SCALE GENOMIC DNA]</scope>
</reference>
<dbReference type="InterPro" id="IPR050111">
    <property type="entry name" value="C-type_lectin/snaclec_domain"/>
</dbReference>
<dbReference type="AlphaFoldDB" id="A0A8D3BZN6"/>
<dbReference type="Pfam" id="PF00059">
    <property type="entry name" value="Lectin_C"/>
    <property type="match status" value="1"/>
</dbReference>
<feature type="domain" description="C-type lectin" evidence="2">
    <location>
        <begin position="68"/>
        <end position="183"/>
    </location>
</feature>
<dbReference type="InterPro" id="IPR016187">
    <property type="entry name" value="CTDL_fold"/>
</dbReference>
<dbReference type="GeneTree" id="ENSGT00940000163153"/>